<evidence type="ECO:0000313" key="3">
    <source>
        <dbReference type="EMBL" id="GAA0139140.1"/>
    </source>
</evidence>
<dbReference type="Pfam" id="PF20431">
    <property type="entry name" value="E_motif"/>
    <property type="match status" value="1"/>
</dbReference>
<dbReference type="GO" id="GO:0009451">
    <property type="term" value="P:RNA modification"/>
    <property type="evidence" value="ECO:0007669"/>
    <property type="project" value="InterPro"/>
</dbReference>
<dbReference type="Pfam" id="PF12854">
    <property type="entry name" value="PPR_1"/>
    <property type="match status" value="1"/>
</dbReference>
<dbReference type="GO" id="GO:0003723">
    <property type="term" value="F:RNA binding"/>
    <property type="evidence" value="ECO:0007669"/>
    <property type="project" value="InterPro"/>
</dbReference>
<keyword evidence="4" id="KW-1185">Reference proteome</keyword>
<organism evidence="3 4">
    <name type="scientific">Lithospermum erythrorhizon</name>
    <name type="common">Purple gromwell</name>
    <name type="synonym">Lithospermum officinale var. erythrorhizon</name>
    <dbReference type="NCBI Taxonomy" id="34254"/>
    <lineage>
        <taxon>Eukaryota</taxon>
        <taxon>Viridiplantae</taxon>
        <taxon>Streptophyta</taxon>
        <taxon>Embryophyta</taxon>
        <taxon>Tracheophyta</taxon>
        <taxon>Spermatophyta</taxon>
        <taxon>Magnoliopsida</taxon>
        <taxon>eudicotyledons</taxon>
        <taxon>Gunneridae</taxon>
        <taxon>Pentapetalae</taxon>
        <taxon>asterids</taxon>
        <taxon>lamiids</taxon>
        <taxon>Boraginales</taxon>
        <taxon>Boraginaceae</taxon>
        <taxon>Boraginoideae</taxon>
        <taxon>Lithospermeae</taxon>
        <taxon>Lithospermum</taxon>
    </lineage>
</organism>
<dbReference type="Pfam" id="PF01535">
    <property type="entry name" value="PPR"/>
    <property type="match status" value="2"/>
</dbReference>
<keyword evidence="1" id="KW-0677">Repeat</keyword>
<dbReference type="InterPro" id="IPR046960">
    <property type="entry name" value="PPR_At4g14850-like_plant"/>
</dbReference>
<accession>A0AAV3NIH9</accession>
<dbReference type="InterPro" id="IPR011990">
    <property type="entry name" value="TPR-like_helical_dom_sf"/>
</dbReference>
<dbReference type="PROSITE" id="PS51375">
    <property type="entry name" value="PPR"/>
    <property type="match status" value="4"/>
</dbReference>
<feature type="repeat" description="PPR" evidence="2">
    <location>
        <begin position="174"/>
        <end position="204"/>
    </location>
</feature>
<dbReference type="Pfam" id="PF13041">
    <property type="entry name" value="PPR_2"/>
    <property type="match status" value="2"/>
</dbReference>
<dbReference type="AlphaFoldDB" id="A0AAV3NIH9"/>
<proteinExistence type="predicted"/>
<dbReference type="FunFam" id="1.25.40.10:FF:000348">
    <property type="entry name" value="Pentatricopeptide repeat-containing protein chloroplastic"/>
    <property type="match status" value="1"/>
</dbReference>
<comment type="caution">
    <text evidence="3">The sequence shown here is derived from an EMBL/GenBank/DDBJ whole genome shotgun (WGS) entry which is preliminary data.</text>
</comment>
<reference evidence="3 4" key="1">
    <citation type="submission" date="2024-01" db="EMBL/GenBank/DDBJ databases">
        <title>The complete chloroplast genome sequence of Lithospermum erythrorhizon: insights into the phylogenetic relationship among Boraginaceae species and the maternal lineages of purple gromwells.</title>
        <authorList>
            <person name="Okada T."/>
            <person name="Watanabe K."/>
        </authorList>
    </citation>
    <scope>NUCLEOTIDE SEQUENCE [LARGE SCALE GENOMIC DNA]</scope>
</reference>
<evidence type="ECO:0000256" key="2">
    <source>
        <dbReference type="PROSITE-ProRule" id="PRU00708"/>
    </source>
</evidence>
<dbReference type="NCBIfam" id="TIGR00756">
    <property type="entry name" value="PPR"/>
    <property type="match status" value="3"/>
</dbReference>
<name>A0AAV3NIH9_LITER</name>
<evidence type="ECO:0000313" key="4">
    <source>
        <dbReference type="Proteomes" id="UP001454036"/>
    </source>
</evidence>
<feature type="repeat" description="PPR" evidence="2">
    <location>
        <begin position="205"/>
        <end position="239"/>
    </location>
</feature>
<dbReference type="InterPro" id="IPR002885">
    <property type="entry name" value="PPR_rpt"/>
</dbReference>
<dbReference type="EMBL" id="BAABME010000062">
    <property type="protein sequence ID" value="GAA0139140.1"/>
    <property type="molecule type" value="Genomic_DNA"/>
</dbReference>
<dbReference type="Proteomes" id="UP001454036">
    <property type="component" value="Unassembled WGS sequence"/>
</dbReference>
<feature type="repeat" description="PPR" evidence="2">
    <location>
        <begin position="306"/>
        <end position="340"/>
    </location>
</feature>
<protein>
    <recommendedName>
        <fullName evidence="5">Pentatricopeptide repeat-containing protein</fullName>
    </recommendedName>
</protein>
<feature type="repeat" description="PPR" evidence="2">
    <location>
        <begin position="71"/>
        <end position="105"/>
    </location>
</feature>
<evidence type="ECO:0008006" key="5">
    <source>
        <dbReference type="Google" id="ProtNLM"/>
    </source>
</evidence>
<dbReference type="PANTHER" id="PTHR47926:SF436">
    <property type="entry name" value="PENTATRICOPEPTIDE REPEAT-CONTAINING PROTEIN ELI1, CHLOROPLASTIC-LIKE ISOFORM X2"/>
    <property type="match status" value="1"/>
</dbReference>
<sequence length="524" mass="58734">MSTQTQITISNLVIKCTTLKHLKQIHAHILKLHHPHNSSAFAPVLSFAATSNNPTFFNYARAIFQQIQYHNTFMYNNMIRGFMQQDFAISAILCYKEMANRGFLPNKYTFTPLLKACSMVSCDLKKMGLLVHAHLVELGFCSDQFIVSALVEFYSLNLDMDGARKVFDEIPEPDVVLWTTMIDGYGKVGEVERARALFEGMGERNVISWSAIIAAYSRSSDFKEVLSLYRRMEEDGVRPNESVLVSVLTACAHLGALSQGVWIHKYAKRCGYERNIILATALVDMYSKCGCIDLALSVFEGIKDKDSGAWNAIIAGVALGGHTMKSLELFDKMLLSRTKPSEATFVAILTACTHMKLVDKGLQFFERMSIEFAIEPKLEHYASVVDLLAKSGKLAEAEKFIEQRMGGFGRGDAYVWGALLNSCRTYGNVDIGDRIWRALTKMGVTDSGMHVLSYNMYKEAGWEVEAKRVRNRVENTRTKKQPGCSVIEVNGVVEEFLVGDFLHPRAKQVCETLGSLVNVMYMTI</sequence>
<dbReference type="InterPro" id="IPR046848">
    <property type="entry name" value="E_motif"/>
</dbReference>
<evidence type="ECO:0000256" key="1">
    <source>
        <dbReference type="ARBA" id="ARBA00022737"/>
    </source>
</evidence>
<dbReference type="Gene3D" id="1.25.40.10">
    <property type="entry name" value="Tetratricopeptide repeat domain"/>
    <property type="match status" value="3"/>
</dbReference>
<dbReference type="FunFam" id="1.25.40.10:FF:000090">
    <property type="entry name" value="Pentatricopeptide repeat-containing protein, chloroplastic"/>
    <property type="match status" value="1"/>
</dbReference>
<dbReference type="PANTHER" id="PTHR47926">
    <property type="entry name" value="PENTATRICOPEPTIDE REPEAT-CONTAINING PROTEIN"/>
    <property type="match status" value="1"/>
</dbReference>
<gene>
    <name evidence="3" type="ORF">LIER_00749</name>
</gene>